<dbReference type="Proteomes" id="UP000317893">
    <property type="component" value="Unassembled WGS sequence"/>
</dbReference>
<organism evidence="1 2">
    <name type="scientific">Lapillicoccus jejuensis</name>
    <dbReference type="NCBI Taxonomy" id="402171"/>
    <lineage>
        <taxon>Bacteria</taxon>
        <taxon>Bacillati</taxon>
        <taxon>Actinomycetota</taxon>
        <taxon>Actinomycetes</taxon>
        <taxon>Micrococcales</taxon>
        <taxon>Intrasporangiaceae</taxon>
        <taxon>Lapillicoccus</taxon>
    </lineage>
</organism>
<dbReference type="EMBL" id="VFMN01000001">
    <property type="protein sequence ID" value="TQJ08400.1"/>
    <property type="molecule type" value="Genomic_DNA"/>
</dbReference>
<evidence type="ECO:0000313" key="2">
    <source>
        <dbReference type="Proteomes" id="UP000317893"/>
    </source>
</evidence>
<gene>
    <name evidence="1" type="ORF">FB458_1488</name>
</gene>
<dbReference type="InterPro" id="IPR006311">
    <property type="entry name" value="TAT_signal"/>
</dbReference>
<comment type="caution">
    <text evidence="1">The sequence shown here is derived from an EMBL/GenBank/DDBJ whole genome shotgun (WGS) entry which is preliminary data.</text>
</comment>
<keyword evidence="2" id="KW-1185">Reference proteome</keyword>
<dbReference type="InterPro" id="IPR016195">
    <property type="entry name" value="Pol/histidinol_Pase-like"/>
</dbReference>
<dbReference type="Gene3D" id="3.20.20.140">
    <property type="entry name" value="Metal-dependent hydrolases"/>
    <property type="match status" value="1"/>
</dbReference>
<dbReference type="PROSITE" id="PS51318">
    <property type="entry name" value="TAT"/>
    <property type="match status" value="1"/>
</dbReference>
<dbReference type="AlphaFoldDB" id="A0A542DZ76"/>
<evidence type="ECO:0000313" key="1">
    <source>
        <dbReference type="EMBL" id="TQJ08400.1"/>
    </source>
</evidence>
<name>A0A542DZ76_9MICO</name>
<sequence length="626" mass="65194">MMVPVCDDHDDCPDLDLHALGLSGALSTGRAVGHPFTRRQVLRWGSAAAAVAWFAARSAPPARALSAGPAAVGGLVLTDGTRSRRHAMHVHSSASEGPGSFANQIALADANGCDVIWPTEHDWRMFAVPGDDRIARGYAFTSLKSAGWTWKPTASGAATASRAQVTPYQGGSALALGVTAGGNATTGLKATTRTHLFEGSVIGRSLLAPATVTALSGQAWFEVVLTLSNQGSRVLHLVYRYGTTPASRRLVNATTAHVFVPVRVGDTIADPVDIEADVASFFGSVCDPQDNSVVGITVQANTAGGRVEVMLPRLDLPRDVTGQAAFDAVCAMYDRVAAGRTAVWRKGIEVSGTDKHHLGWYGDDATNLPFSETTTSLEAAVAQIRARGSIASFNHPYGVATSTGVRDPAKILKAYTQIRPSGVYGADVIELGYDSRGGMTTDDHLALGDLLWCDGVVITANGVSDDHNGNTWKNTYLTQPWSTGTPAADLAALRTGRATVTRTGYAGDLWAELDGRPMGSVPSRTQNAPGTLTVRASGVPASWTLEVVRGAVVPLGRRRTAADLTVTRLPGSALASGSTDVGVAGGNGYVRVLLRDGAGVVQQFGNPVWSGVPSTAGIDPGRVVAV</sequence>
<proteinExistence type="predicted"/>
<protein>
    <submittedName>
        <fullName evidence="1">Uncharacterized protein</fullName>
    </submittedName>
</protein>
<accession>A0A542DZ76</accession>
<dbReference type="SUPFAM" id="SSF89550">
    <property type="entry name" value="PHP domain-like"/>
    <property type="match status" value="1"/>
</dbReference>
<reference evidence="1 2" key="1">
    <citation type="submission" date="2019-06" db="EMBL/GenBank/DDBJ databases">
        <title>Sequencing the genomes of 1000 actinobacteria strains.</title>
        <authorList>
            <person name="Klenk H.-P."/>
        </authorList>
    </citation>
    <scope>NUCLEOTIDE SEQUENCE [LARGE SCALE GENOMIC DNA]</scope>
    <source>
        <strain evidence="1 2">DSM 18607</strain>
    </source>
</reference>